<feature type="domain" description="Small ribosomal subunit protein uS3 C-terminal" evidence="4">
    <location>
        <begin position="144"/>
        <end position="200"/>
    </location>
</feature>
<dbReference type="InterPro" id="IPR001351">
    <property type="entry name" value="Ribosomal_uS3_C"/>
</dbReference>
<organism evidence="5">
    <name type="scientific">Hepatozoon canis</name>
    <dbReference type="NCBI Taxonomy" id="110120"/>
    <lineage>
        <taxon>Eukaryota</taxon>
        <taxon>Sar</taxon>
        <taxon>Alveolata</taxon>
        <taxon>Apicomplexa</taxon>
        <taxon>Adeleorina</taxon>
        <taxon>Hepatozoidae</taxon>
        <taxon>Hepatozoon</taxon>
    </lineage>
</organism>
<keyword evidence="2 5" id="KW-0689">Ribosomal protein</keyword>
<dbReference type="Gene3D" id="3.30.1140.32">
    <property type="entry name" value="Ribosomal protein S3, C-terminal domain"/>
    <property type="match status" value="1"/>
</dbReference>
<evidence type="ECO:0000256" key="1">
    <source>
        <dbReference type="ARBA" id="ARBA00010761"/>
    </source>
</evidence>
<sequence length="204" mass="25107">MGKKVSAQLFRINKFNNYKNKWVFTNYNISYNITILHKYIIMHNIVHNNNILTSIYFYYFNNNVTVLGKVYNKVYYKFYTNFLLCYFKFMCKNTIYINLYRLVSYYKYINFLKLFVKINLLRHFSIKQLYQKLYYYLVNRNNLFLGIKIIISGRLERNDLSNSDIFKFGYITFNKINMYVEYDFFYLNTKYGVIGIKIWVLNYV</sequence>
<dbReference type="AlphaFoldDB" id="A0A3S8TEJ8"/>
<evidence type="ECO:0000256" key="2">
    <source>
        <dbReference type="ARBA" id="ARBA00022980"/>
    </source>
</evidence>
<dbReference type="InterPro" id="IPR036419">
    <property type="entry name" value="Ribosomal_S3_C_sf"/>
</dbReference>
<dbReference type="GO" id="GO:1990904">
    <property type="term" value="C:ribonucleoprotein complex"/>
    <property type="evidence" value="ECO:0007669"/>
    <property type="project" value="UniProtKB-KW"/>
</dbReference>
<dbReference type="EMBL" id="MH557086">
    <property type="protein sequence ID" value="AZL34659.1"/>
    <property type="molecule type" value="Genomic_DNA"/>
</dbReference>
<evidence type="ECO:0000313" key="5">
    <source>
        <dbReference type="EMBL" id="AZL34659.1"/>
    </source>
</evidence>
<protein>
    <submittedName>
        <fullName evidence="5">Ribosomal protein S3</fullName>
    </submittedName>
</protein>
<accession>A0A3S8TEJ8</accession>
<evidence type="ECO:0000256" key="3">
    <source>
        <dbReference type="ARBA" id="ARBA00023274"/>
    </source>
</evidence>
<dbReference type="GO" id="GO:0003735">
    <property type="term" value="F:structural constituent of ribosome"/>
    <property type="evidence" value="ECO:0007669"/>
    <property type="project" value="InterPro"/>
</dbReference>
<dbReference type="GO" id="GO:0005840">
    <property type="term" value="C:ribosome"/>
    <property type="evidence" value="ECO:0007669"/>
    <property type="project" value="UniProtKB-KW"/>
</dbReference>
<reference evidence="5" key="1">
    <citation type="journal article" date="2018" name="Int. J. Parasitol.">
        <title>Next generation sequencing from Hepatozoon canis (Apicomplexa: Coccidia: Adeleorina): Complete apicoplast genome and multiple mitochondrion-associated sequences.</title>
        <authorList>
            <person name="Leveille A.N."/>
            <person name="Baneth G."/>
            <person name="Barta J.R."/>
        </authorList>
    </citation>
    <scope>NUCLEOTIDE SEQUENCE</scope>
</reference>
<evidence type="ECO:0000259" key="4">
    <source>
        <dbReference type="Pfam" id="PF00189"/>
    </source>
</evidence>
<dbReference type="Pfam" id="PF00189">
    <property type="entry name" value="Ribosomal_S3_C"/>
    <property type="match status" value="1"/>
</dbReference>
<proteinExistence type="inferred from homology"/>
<name>A0A3S8TEJ8_9APIC</name>
<keyword evidence="3" id="KW-0687">Ribonucleoprotein</keyword>
<comment type="similarity">
    <text evidence="1">Belongs to the universal ribosomal protein uS3 family.</text>
</comment>
<dbReference type="SUPFAM" id="SSF54821">
    <property type="entry name" value="Ribosomal protein S3 C-terminal domain"/>
    <property type="match status" value="1"/>
</dbReference>
<dbReference type="GO" id="GO:0006412">
    <property type="term" value="P:translation"/>
    <property type="evidence" value="ECO:0007669"/>
    <property type="project" value="InterPro"/>
</dbReference>